<proteinExistence type="predicted"/>
<reference evidence="1" key="2">
    <citation type="journal article" date="2023" name="IMA Fungus">
        <title>Comparative genomic study of the Penicillium genus elucidates a diverse pangenome and 15 lateral gene transfer events.</title>
        <authorList>
            <person name="Petersen C."/>
            <person name="Sorensen T."/>
            <person name="Nielsen M.R."/>
            <person name="Sondergaard T.E."/>
            <person name="Sorensen J.L."/>
            <person name="Fitzpatrick D.A."/>
            <person name="Frisvad J.C."/>
            <person name="Nielsen K.L."/>
        </authorList>
    </citation>
    <scope>NUCLEOTIDE SEQUENCE</scope>
    <source>
        <strain evidence="1">IBT 30728</strain>
    </source>
</reference>
<accession>A0A9W9WTV2</accession>
<organism evidence="1 2">
    <name type="scientific">Penicillium diatomitis</name>
    <dbReference type="NCBI Taxonomy" id="2819901"/>
    <lineage>
        <taxon>Eukaryota</taxon>
        <taxon>Fungi</taxon>
        <taxon>Dikarya</taxon>
        <taxon>Ascomycota</taxon>
        <taxon>Pezizomycotina</taxon>
        <taxon>Eurotiomycetes</taxon>
        <taxon>Eurotiomycetidae</taxon>
        <taxon>Eurotiales</taxon>
        <taxon>Aspergillaceae</taxon>
        <taxon>Penicillium</taxon>
    </lineage>
</organism>
<protein>
    <submittedName>
        <fullName evidence="1">Uncharacterized protein</fullName>
    </submittedName>
</protein>
<evidence type="ECO:0000313" key="2">
    <source>
        <dbReference type="Proteomes" id="UP001148312"/>
    </source>
</evidence>
<dbReference type="RefSeq" id="XP_056787178.1">
    <property type="nucleotide sequence ID" value="XM_056937313.1"/>
</dbReference>
<keyword evidence="2" id="KW-1185">Reference proteome</keyword>
<comment type="caution">
    <text evidence="1">The sequence shown here is derived from an EMBL/GenBank/DDBJ whole genome shotgun (WGS) entry which is preliminary data.</text>
</comment>
<sequence>MALARYIIRDRVVDPRGETPLLVPIAVTGTGTGTDLDLDLDLADVRVLHLPDTDGWNTDRSM</sequence>
<dbReference type="EMBL" id="JAPWDQ010000011">
    <property type="protein sequence ID" value="KAJ5475425.1"/>
    <property type="molecule type" value="Genomic_DNA"/>
</dbReference>
<name>A0A9W9WTV2_9EURO</name>
<dbReference type="GeneID" id="81627562"/>
<dbReference type="Proteomes" id="UP001148312">
    <property type="component" value="Unassembled WGS sequence"/>
</dbReference>
<evidence type="ECO:0000313" key="1">
    <source>
        <dbReference type="EMBL" id="KAJ5475425.1"/>
    </source>
</evidence>
<reference evidence="1" key="1">
    <citation type="submission" date="2022-12" db="EMBL/GenBank/DDBJ databases">
        <authorList>
            <person name="Petersen C."/>
        </authorList>
    </citation>
    <scope>NUCLEOTIDE SEQUENCE</scope>
    <source>
        <strain evidence="1">IBT 30728</strain>
    </source>
</reference>
<gene>
    <name evidence="1" type="ORF">N7539_007712</name>
</gene>
<dbReference type="AlphaFoldDB" id="A0A9W9WTV2"/>